<dbReference type="Gene3D" id="2.60.40.10">
    <property type="entry name" value="Immunoglobulins"/>
    <property type="match status" value="3"/>
</dbReference>
<proteinExistence type="predicted"/>
<evidence type="ECO:0000313" key="1">
    <source>
        <dbReference type="EMBL" id="QKZ04705.1"/>
    </source>
</evidence>
<dbReference type="EMBL" id="CP056030">
    <property type="protein sequence ID" value="QKZ04705.1"/>
    <property type="molecule type" value="Genomic_DNA"/>
</dbReference>
<reference evidence="1 2" key="1">
    <citation type="submission" date="2020-06" db="EMBL/GenBank/DDBJ databases">
        <title>Pseudomonas eucalypticola sp. nov., an endophyte of Eucalyptus dunnii leaves with biocontrol ability of eucalyptus leaf blight.</title>
        <authorList>
            <person name="Liu Y."/>
            <person name="Song Z."/>
            <person name="Zeng H."/>
            <person name="Lu M."/>
            <person name="Wang X."/>
            <person name="Lian X."/>
            <person name="Zhang Q."/>
        </authorList>
    </citation>
    <scope>NUCLEOTIDE SEQUENCE [LARGE SCALE GENOMIC DNA]</scope>
    <source>
        <strain evidence="1 2">NP-1</strain>
    </source>
</reference>
<gene>
    <name evidence="1" type="ORF">HWQ56_13275</name>
</gene>
<dbReference type="Proteomes" id="UP000509568">
    <property type="component" value="Chromosome"/>
</dbReference>
<name>A0A7D5H0H6_9PSED</name>
<dbReference type="Gene3D" id="2.60.40.1080">
    <property type="match status" value="1"/>
</dbReference>
<accession>A0A7D5H0H6</accession>
<keyword evidence="2" id="KW-1185">Reference proteome</keyword>
<evidence type="ECO:0000313" key="2">
    <source>
        <dbReference type="Proteomes" id="UP000509568"/>
    </source>
</evidence>
<dbReference type="InterPro" id="IPR008964">
    <property type="entry name" value="Invasin/intimin_cell_adhesion"/>
</dbReference>
<dbReference type="InterPro" id="IPR013783">
    <property type="entry name" value="Ig-like_fold"/>
</dbReference>
<sequence>MSADLSVQVGKQTAIELPPPRVEHLSANGELKPGDVPRGTQVTVAFDDMLLDDQIAQFWTGTEGDGTPPLPWQSGNEAKTVVFQISAKAIAANLNHGVQVVYALIRGSTVINSPVVAVRVLDFAPGDLPTPLMPDAVGDVLDVLGLTADADVRIPVWPLIGVGQKVWLKLVGQNLDGSALTLTLATGAAVSASETTAGFVRTASRTQLQQLKDGTTLRVEAKVSVDTSANANEAEAKVLPVKSYTVKTIALIQPLITSVKDPANNEIPQNGATFATSVTVTGTATASQQVEVFDQGVNKGAAPVNAAGIWSREVTALATGAHVLTAVASYDPSLVSPARTFTTLADVRPTITSVRDLRSEIVDGGTTFENSVTVSGSASAGGNVDIYANGISKGVAVTDEAGGWSRVVQGLTAGSYTLNATALYGTGLVSPPRTLSVVADLRPVITSAHDANGAVSNGGSTTLTTLTLSGTAVTDHRIHIRDNGTRLTTLTVSSSGSWSYVAQGLATGSHSFTAEADYGSGLISTSWSITITVAALSFGSNVTLSTSNYHVASNRPPANPPSFATYTRTATGGTPPYAYSSSNTHVASIDAYGKVRAAGNGQIQMTVRDGRGNTASHTLTVSGVTVWVNTGVASNMTNIQAVLNQYGIRLPSLNELRLLFNNYTAEQPSVAYNIGWTSSPAVNSDGMSWSGQVHSAGNWWMKDLNGGGENNANLHTFYVRGIWIL</sequence>
<dbReference type="RefSeq" id="WP_176570778.1">
    <property type="nucleotide sequence ID" value="NZ_CP056030.1"/>
</dbReference>
<dbReference type="AlphaFoldDB" id="A0A7D5H0H6"/>
<organism evidence="1 2">
    <name type="scientific">Pseudomonas eucalypticola</name>
    <dbReference type="NCBI Taxonomy" id="2599595"/>
    <lineage>
        <taxon>Bacteria</taxon>
        <taxon>Pseudomonadati</taxon>
        <taxon>Pseudomonadota</taxon>
        <taxon>Gammaproteobacteria</taxon>
        <taxon>Pseudomonadales</taxon>
        <taxon>Pseudomonadaceae</taxon>
        <taxon>Pseudomonas</taxon>
    </lineage>
</organism>
<protein>
    <submittedName>
        <fullName evidence="1">Uncharacterized protein</fullName>
    </submittedName>
</protein>
<dbReference type="KEGG" id="pez:HWQ56_13275"/>
<dbReference type="SUPFAM" id="SSF49373">
    <property type="entry name" value="Invasin/intimin cell-adhesion fragments"/>
    <property type="match status" value="1"/>
</dbReference>